<evidence type="ECO:0000256" key="1">
    <source>
        <dbReference type="SAM" id="MobiDB-lite"/>
    </source>
</evidence>
<evidence type="ECO:0000313" key="2">
    <source>
        <dbReference type="EMBL" id="SJM30201.1"/>
    </source>
</evidence>
<dbReference type="AlphaFoldDB" id="A0A2P9AGD7"/>
<feature type="region of interest" description="Disordered" evidence="1">
    <location>
        <begin position="1"/>
        <end position="59"/>
    </location>
</feature>
<evidence type="ECO:0000313" key="3">
    <source>
        <dbReference type="Proteomes" id="UP000245698"/>
    </source>
</evidence>
<gene>
    <name evidence="2" type="ORF">BQ8482_130100</name>
</gene>
<organism evidence="2 3">
    <name type="scientific">Mesorhizobium delmotii</name>
    <dbReference type="NCBI Taxonomy" id="1631247"/>
    <lineage>
        <taxon>Bacteria</taxon>
        <taxon>Pseudomonadati</taxon>
        <taxon>Pseudomonadota</taxon>
        <taxon>Alphaproteobacteria</taxon>
        <taxon>Hyphomicrobiales</taxon>
        <taxon>Phyllobacteriaceae</taxon>
        <taxon>Mesorhizobium</taxon>
    </lineage>
</organism>
<accession>A0A2P9AGD7</accession>
<keyword evidence="3" id="KW-1185">Reference proteome</keyword>
<dbReference type="EMBL" id="FUIG01000019">
    <property type="protein sequence ID" value="SJM30201.1"/>
    <property type="molecule type" value="Genomic_DNA"/>
</dbReference>
<name>A0A2P9AGD7_9HYPH</name>
<protein>
    <submittedName>
        <fullName evidence="2">Uncharacterized protein</fullName>
    </submittedName>
</protein>
<reference evidence="3" key="1">
    <citation type="submission" date="2016-12" db="EMBL/GenBank/DDBJ databases">
        <authorList>
            <person name="Brunel B."/>
        </authorList>
    </citation>
    <scope>NUCLEOTIDE SEQUENCE [LARGE SCALE GENOMIC DNA]</scope>
</reference>
<feature type="compositionally biased region" description="Basic and acidic residues" evidence="1">
    <location>
        <begin position="17"/>
        <end position="28"/>
    </location>
</feature>
<dbReference type="Proteomes" id="UP000245698">
    <property type="component" value="Unassembled WGS sequence"/>
</dbReference>
<sequence length="131" mass="14284">MLKRDNSAEGSFIIDPAGREARPAERGRWQRCGQEIEGARHPHRSPPQNGGPVPESSRRREIFAAVEASPSAVRRAKRAADESCGRTILYCKLLASAERIGVNIVGERQSGDIAELMDEAVHTCGADRLPP</sequence>
<proteinExistence type="predicted"/>